<gene>
    <name evidence="2" type="ORF">METZ01_LOCUS57184</name>
</gene>
<organism evidence="2">
    <name type="scientific">marine metagenome</name>
    <dbReference type="NCBI Taxonomy" id="408172"/>
    <lineage>
        <taxon>unclassified sequences</taxon>
        <taxon>metagenomes</taxon>
        <taxon>ecological metagenomes</taxon>
    </lineage>
</organism>
<proteinExistence type="predicted"/>
<dbReference type="EMBL" id="UINC01003214">
    <property type="protein sequence ID" value="SVA04330.1"/>
    <property type="molecule type" value="Genomic_DNA"/>
</dbReference>
<evidence type="ECO:0000313" key="2">
    <source>
        <dbReference type="EMBL" id="SVA04330.1"/>
    </source>
</evidence>
<protein>
    <submittedName>
        <fullName evidence="2">Uncharacterized protein</fullName>
    </submittedName>
</protein>
<keyword evidence="1" id="KW-1133">Transmembrane helix</keyword>
<keyword evidence="1" id="KW-0472">Membrane</keyword>
<feature type="transmembrane region" description="Helical" evidence="1">
    <location>
        <begin position="86"/>
        <end position="107"/>
    </location>
</feature>
<accession>A0A381SJV1</accession>
<evidence type="ECO:0000256" key="1">
    <source>
        <dbReference type="SAM" id="Phobius"/>
    </source>
</evidence>
<reference evidence="2" key="1">
    <citation type="submission" date="2018-05" db="EMBL/GenBank/DDBJ databases">
        <authorList>
            <person name="Lanie J.A."/>
            <person name="Ng W.-L."/>
            <person name="Kazmierczak K.M."/>
            <person name="Andrzejewski T.M."/>
            <person name="Davidsen T.M."/>
            <person name="Wayne K.J."/>
            <person name="Tettelin H."/>
            <person name="Glass J.I."/>
            <person name="Rusch D."/>
            <person name="Podicherti R."/>
            <person name="Tsui H.-C.T."/>
            <person name="Winkler M.E."/>
        </authorList>
    </citation>
    <scope>NUCLEOTIDE SEQUENCE</scope>
</reference>
<name>A0A381SJV1_9ZZZZ</name>
<sequence>MIMCYIMMLSNFLIILLTGLMGYFKFTVWGAAHAPFAVFAIIVFILTETLVMFFFIATGKSIKQMISHDHRFIEYWEQTISVKKQVFPQIILTITLIGILFIHGGVIDNGLPFSWLHGPLFILAFLQHTWSLIIKNRSFRQQVTIAAEISKELE</sequence>
<feature type="transmembrane region" description="Helical" evidence="1">
    <location>
        <begin position="5"/>
        <end position="24"/>
    </location>
</feature>
<dbReference type="AlphaFoldDB" id="A0A381SJV1"/>
<feature type="transmembrane region" description="Helical" evidence="1">
    <location>
        <begin position="113"/>
        <end position="133"/>
    </location>
</feature>
<keyword evidence="1" id="KW-0812">Transmembrane</keyword>
<feature type="transmembrane region" description="Helical" evidence="1">
    <location>
        <begin position="36"/>
        <end position="57"/>
    </location>
</feature>